<evidence type="ECO:0000313" key="3">
    <source>
        <dbReference type="Proteomes" id="UP000242412"/>
    </source>
</evidence>
<comment type="caution">
    <text evidence="2">The sequence shown here is derived from an EMBL/GenBank/DDBJ whole genome shotgun (WGS) entry which is preliminary data.</text>
</comment>
<reference evidence="2 3" key="1">
    <citation type="submission" date="2016-11" db="EMBL/GenBank/DDBJ databases">
        <title>Simultaneous identification of Haemophilus influenzae and Haemophilus haemolyticus using TaqMan real-time PCR.</title>
        <authorList>
            <person name="Price E.P."/>
            <person name="Sarovich D.S."/>
            <person name="Harris T.M."/>
            <person name="Spargo J.C."/>
            <person name="Nosworthy E."/>
            <person name="Beissbarth J."/>
            <person name="Chang A.B."/>
            <person name="Smith-Vaughan H.C."/>
        </authorList>
    </citation>
    <scope>NUCLEOTIDE SEQUENCE [LARGE SCALE GENOMIC DNA]</scope>
    <source>
        <strain evidence="2 3">60884 B Hi-2</strain>
    </source>
</reference>
<sequence>MKLAKIHKLSYTRYADDITFSSNRDFSKYLLKKDNNGKIELKNNLNRIIEDSGFKINKDKTRYTNIHNKQLVTGLIVNKFTNTDINYRRQTRAMVHSLITKGHFTPSLQKENTTYNENYIIGRLYHSILAKYKQIITYPNIINETRNKIKKETKEQILTIIKFGRGNKFIPLEKHQALDILRREYSPIPSDRVKELVESLYRNHKRNTDSQIKLLRTVLIYKYFINIDRPTVIPEGKTDSYYLKTAINLLSLNDEINFQKINRSLETLGLSGGTSLINDFVKDYYNNEHFASFNKIKVKSKHPIIFILDYDKGLEKCGYITELFKKNGKNKRFINIKENLYILLLNNFDDNNFLQKEKMTCSENLIKYNGENIQLDPKNHENVIFNGKSLTKSAFLDNHVIKSPDKLDFSGFIEVFDNIREIVNDYKNKIKS</sequence>
<dbReference type="InterPro" id="IPR000477">
    <property type="entry name" value="RT_dom"/>
</dbReference>
<feature type="domain" description="Reverse transcriptase" evidence="1">
    <location>
        <begin position="1"/>
        <end position="77"/>
    </location>
</feature>
<protein>
    <recommendedName>
        <fullName evidence="1">Reverse transcriptase domain-containing protein</fullName>
    </recommendedName>
</protein>
<evidence type="ECO:0000259" key="1">
    <source>
        <dbReference type="PROSITE" id="PS50878"/>
    </source>
</evidence>
<name>A0AB36IR35_HAEPA</name>
<dbReference type="Proteomes" id="UP000242412">
    <property type="component" value="Unassembled WGS sequence"/>
</dbReference>
<dbReference type="EMBL" id="MPJJ01000001">
    <property type="protein sequence ID" value="OLV28706.1"/>
    <property type="molecule type" value="Genomic_DNA"/>
</dbReference>
<accession>A0AB36IR35</accession>
<dbReference type="AlphaFoldDB" id="A0AB36IR35"/>
<organism evidence="2 3">
    <name type="scientific">Haemophilus parainfluenzae</name>
    <dbReference type="NCBI Taxonomy" id="729"/>
    <lineage>
        <taxon>Bacteria</taxon>
        <taxon>Pseudomonadati</taxon>
        <taxon>Pseudomonadota</taxon>
        <taxon>Gammaproteobacteria</taxon>
        <taxon>Pasteurellales</taxon>
        <taxon>Pasteurellaceae</taxon>
        <taxon>Haemophilus</taxon>
    </lineage>
</organism>
<evidence type="ECO:0000313" key="2">
    <source>
        <dbReference type="EMBL" id="OLV28706.1"/>
    </source>
</evidence>
<dbReference type="PROSITE" id="PS50878">
    <property type="entry name" value="RT_POL"/>
    <property type="match status" value="1"/>
</dbReference>
<proteinExistence type="predicted"/>
<gene>
    <name evidence="2" type="ORF">BSO15_01805</name>
</gene>